<name>A0A841H856_9BACT</name>
<evidence type="ECO:0000313" key="2">
    <source>
        <dbReference type="Proteomes" id="UP000582837"/>
    </source>
</evidence>
<evidence type="ECO:0000313" key="1">
    <source>
        <dbReference type="EMBL" id="MBB6074016.1"/>
    </source>
</evidence>
<dbReference type="Proteomes" id="UP000582837">
    <property type="component" value="Unassembled WGS sequence"/>
</dbReference>
<dbReference type="SUPFAM" id="SSF103007">
    <property type="entry name" value="Hypothetical protein TT1725"/>
    <property type="match status" value="1"/>
</dbReference>
<dbReference type="PANTHER" id="PTHR36441:SF1">
    <property type="entry name" value="DUF503 DOMAIN-CONTAINING PROTEIN"/>
    <property type="match status" value="1"/>
</dbReference>
<dbReference type="EMBL" id="JACHIA010000036">
    <property type="protein sequence ID" value="MBB6074016.1"/>
    <property type="molecule type" value="Genomic_DNA"/>
</dbReference>
<reference evidence="1 2" key="1">
    <citation type="submission" date="2020-08" db="EMBL/GenBank/DDBJ databases">
        <title>Genomic Encyclopedia of Type Strains, Phase IV (KMG-IV): sequencing the most valuable type-strain genomes for metagenomic binning, comparative biology and taxonomic classification.</title>
        <authorList>
            <person name="Goeker M."/>
        </authorList>
    </citation>
    <scope>NUCLEOTIDE SEQUENCE [LARGE SCALE GENOMIC DNA]</scope>
    <source>
        <strain evidence="1 2">DSM 29007</strain>
    </source>
</reference>
<keyword evidence="2" id="KW-1185">Reference proteome</keyword>
<comment type="caution">
    <text evidence="1">The sequence shown here is derived from an EMBL/GenBank/DDBJ whole genome shotgun (WGS) entry which is preliminary data.</text>
</comment>
<organism evidence="1 2">
    <name type="scientific">Longimicrobium terrae</name>
    <dbReference type="NCBI Taxonomy" id="1639882"/>
    <lineage>
        <taxon>Bacteria</taxon>
        <taxon>Pseudomonadati</taxon>
        <taxon>Gemmatimonadota</taxon>
        <taxon>Longimicrobiia</taxon>
        <taxon>Longimicrobiales</taxon>
        <taxon>Longimicrobiaceae</taxon>
        <taxon>Longimicrobium</taxon>
    </lineage>
</organism>
<dbReference type="PANTHER" id="PTHR36441">
    <property type="entry name" value="HYPOTHETICAL CYTOSOLIC PROTEIN"/>
    <property type="match status" value="1"/>
</dbReference>
<dbReference type="Gene3D" id="3.30.70.1120">
    <property type="entry name" value="TT1725-like"/>
    <property type="match status" value="1"/>
</dbReference>
<gene>
    <name evidence="1" type="ORF">HNQ61_005697</name>
</gene>
<dbReference type="Pfam" id="PF04456">
    <property type="entry name" value="DUF503"/>
    <property type="match status" value="1"/>
</dbReference>
<proteinExistence type="predicted"/>
<dbReference type="InterPro" id="IPR007546">
    <property type="entry name" value="DUF503"/>
</dbReference>
<dbReference type="AlphaFoldDB" id="A0A841H856"/>
<dbReference type="RefSeq" id="WP_170036376.1">
    <property type="nucleotide sequence ID" value="NZ_JABDTL010000002.1"/>
</dbReference>
<accession>A0A841H856</accession>
<sequence>MVVGVVVWELHIPGCASLKDKRAVVKSLKDRLHARFNVSAAETAHQDLLQRAELSVAVVATDRRQAQSVLSSADGMVEGRARIIDSYTTFY</sequence>
<evidence type="ECO:0008006" key="3">
    <source>
        <dbReference type="Google" id="ProtNLM"/>
    </source>
</evidence>
<dbReference type="InterPro" id="IPR036746">
    <property type="entry name" value="TT1725-like_sf"/>
</dbReference>
<protein>
    <recommendedName>
        <fullName evidence="3">DUF503 domain-containing protein</fullName>
    </recommendedName>
</protein>